<gene>
    <name evidence="10" type="primary">LOC109690597</name>
</gene>
<organism evidence="10">
    <name type="scientific">Castor canadensis</name>
    <name type="common">American beaver</name>
    <dbReference type="NCBI Taxonomy" id="51338"/>
    <lineage>
        <taxon>Eukaryota</taxon>
        <taxon>Metazoa</taxon>
        <taxon>Chordata</taxon>
        <taxon>Craniata</taxon>
        <taxon>Vertebrata</taxon>
        <taxon>Euteleostomi</taxon>
        <taxon>Mammalia</taxon>
        <taxon>Eutheria</taxon>
        <taxon>Euarchontoglires</taxon>
        <taxon>Glires</taxon>
        <taxon>Rodentia</taxon>
        <taxon>Castorimorpha</taxon>
        <taxon>Castoridae</taxon>
        <taxon>Castor</taxon>
    </lineage>
</organism>
<keyword evidence="1" id="KW-0436">Ligase</keyword>
<keyword evidence="6" id="KW-0315">Glutamine amidotransferase</keyword>
<dbReference type="Gene3D" id="3.40.50.620">
    <property type="entry name" value="HUPs"/>
    <property type="match status" value="1"/>
</dbReference>
<keyword evidence="5 7" id="KW-0067">ATP-binding</keyword>
<feature type="compositionally biased region" description="Low complexity" evidence="8">
    <location>
        <begin position="169"/>
        <end position="191"/>
    </location>
</feature>
<feature type="region of interest" description="Disordered" evidence="8">
    <location>
        <begin position="37"/>
        <end position="91"/>
    </location>
</feature>
<name>A0A8B7V2V8_CASCN</name>
<keyword evidence="2 7" id="KW-0547">Nucleotide-binding</keyword>
<dbReference type="InterPro" id="IPR004739">
    <property type="entry name" value="GMP_synth_GATase"/>
</dbReference>
<evidence type="ECO:0000256" key="4">
    <source>
        <dbReference type="ARBA" id="ARBA00022755"/>
    </source>
</evidence>
<feature type="region of interest" description="Disordered" evidence="8">
    <location>
        <begin position="121"/>
        <end position="148"/>
    </location>
</feature>
<dbReference type="PRINTS" id="PR00097">
    <property type="entry name" value="ANTSNTHASEII"/>
</dbReference>
<dbReference type="KEGG" id="ccan:109690597"/>
<evidence type="ECO:0000256" key="6">
    <source>
        <dbReference type="ARBA" id="ARBA00022962"/>
    </source>
</evidence>
<dbReference type="GO" id="GO:0003921">
    <property type="term" value="F:GMP synthase activity"/>
    <property type="evidence" value="ECO:0007669"/>
    <property type="project" value="InterPro"/>
</dbReference>
<dbReference type="GO" id="GO:0005829">
    <property type="term" value="C:cytosol"/>
    <property type="evidence" value="ECO:0007669"/>
    <property type="project" value="TreeGrafter"/>
</dbReference>
<feature type="binding site" evidence="7">
    <location>
        <begin position="512"/>
        <end position="518"/>
    </location>
    <ligand>
        <name>ATP</name>
        <dbReference type="ChEBI" id="CHEBI:30616"/>
    </ligand>
</feature>
<evidence type="ECO:0000259" key="9">
    <source>
        <dbReference type="PROSITE" id="PS51553"/>
    </source>
</evidence>
<reference evidence="10" key="1">
    <citation type="submission" date="2025-08" db="UniProtKB">
        <authorList>
            <consortium name="RefSeq"/>
        </authorList>
    </citation>
    <scope>IDENTIFICATION</scope>
    <source>
        <tissue evidence="10">Leukocyte</tissue>
    </source>
</reference>
<dbReference type="RefSeq" id="XP_020025632.1">
    <property type="nucleotide sequence ID" value="XM_020170043.1"/>
</dbReference>
<dbReference type="FunFam" id="3.40.50.880:FF:000013">
    <property type="entry name" value="GMP synthase [glutamine-hydrolyzing]"/>
    <property type="match status" value="1"/>
</dbReference>
<evidence type="ECO:0000256" key="3">
    <source>
        <dbReference type="ARBA" id="ARBA00022749"/>
    </source>
</evidence>
<dbReference type="InterPro" id="IPR017926">
    <property type="entry name" value="GATASE"/>
</dbReference>
<protein>
    <submittedName>
        <fullName evidence="10">GMP synthase [glutamine-hydrolyzing]-like</fullName>
    </submittedName>
</protein>
<dbReference type="PROSITE" id="PS51553">
    <property type="entry name" value="GMPS_ATP_PPASE"/>
    <property type="match status" value="1"/>
</dbReference>
<accession>A0A8B7V2V8</accession>
<dbReference type="NCBIfam" id="TIGR00888">
    <property type="entry name" value="guaA_Nterm"/>
    <property type="match status" value="1"/>
</dbReference>
<dbReference type="PRINTS" id="PR00096">
    <property type="entry name" value="GATASE"/>
</dbReference>
<dbReference type="InterPro" id="IPR022310">
    <property type="entry name" value="NAD/GMP_synthase"/>
</dbReference>
<dbReference type="GO" id="GO:0005524">
    <property type="term" value="F:ATP binding"/>
    <property type="evidence" value="ECO:0007669"/>
    <property type="project" value="UniProtKB-UniRule"/>
</dbReference>
<feature type="compositionally biased region" description="Low complexity" evidence="8">
    <location>
        <begin position="65"/>
        <end position="88"/>
    </location>
</feature>
<evidence type="ECO:0000256" key="8">
    <source>
        <dbReference type="SAM" id="MobiDB-lite"/>
    </source>
</evidence>
<dbReference type="OrthoDB" id="1724632at2759"/>
<dbReference type="PANTHER" id="PTHR11922:SF2">
    <property type="entry name" value="GMP SYNTHASE [GLUTAMINE-HYDROLYZING]"/>
    <property type="match status" value="1"/>
</dbReference>
<proteinExistence type="predicted"/>
<dbReference type="InterPro" id="IPR014729">
    <property type="entry name" value="Rossmann-like_a/b/a_fold"/>
</dbReference>
<feature type="region of interest" description="Disordered" evidence="8">
    <location>
        <begin position="163"/>
        <end position="194"/>
    </location>
</feature>
<dbReference type="CDD" id="cd01742">
    <property type="entry name" value="GATase1_GMP_Synthase"/>
    <property type="match status" value="1"/>
</dbReference>
<evidence type="ECO:0000313" key="10">
    <source>
        <dbReference type="RefSeq" id="XP_020025632.1"/>
    </source>
</evidence>
<dbReference type="PROSITE" id="PS51273">
    <property type="entry name" value="GATASE_TYPE_1"/>
    <property type="match status" value="1"/>
</dbReference>
<dbReference type="InterPro" id="IPR025777">
    <property type="entry name" value="GMPS_ATP_PPase_dom"/>
</dbReference>
<feature type="domain" description="GMPS ATP-PPase" evidence="9">
    <location>
        <begin position="485"/>
        <end position="571"/>
    </location>
</feature>
<evidence type="ECO:0000256" key="1">
    <source>
        <dbReference type="ARBA" id="ARBA00022598"/>
    </source>
</evidence>
<dbReference type="PANTHER" id="PTHR11922">
    <property type="entry name" value="GMP SYNTHASE-RELATED"/>
    <property type="match status" value="1"/>
</dbReference>
<sequence length="571" mass="60881">MKSSSTPSSIVREVQFEERVSADSNVEKPRHRFRVAEGPISREASSVQPAGCCRQSAGRPANSQRAAARGFSSARARGAEPGWRRGPLLPGGGGAGEILSRTGLRGGAVLAPRSSLSEACSSRPARGVSAPRADFARKGGRGGGAWRWGRDQSRRPLLRVRAGWRRQRGSSAARLRSAASSGSSQWPAQAEAGGGGGVRAADLLSRGAGARATRLLLRLALLGRSAGLHARLLFDQAFILASAHGCRPSRCPPAPSRTLAAIAAARAPMALCNGDSKLENAGGDLKDGRHHYEGAIVILDAGAQYGKVIDRRVRELFVQSEIFPLETPAFAIKEQGFRAIIISGGPNSVYAEDAPWFDPAIFTIGKPVLGICYGMQMMNKVFGGTVHKKSVREDGVFNISVDNACSLFRGLQKEEIVLLTHGDSVDKVADGFKVVARSGNIVAGIANESKKLYGVQFHPEVGLTENGKMILKNFLYDVAGCSGTFTVQNRELDCIREIKEQVGTSKVLVLLSGGVDSTVCTALLNRALNQDQVIAVHIDNGFMRKRESQSVEEALKKLGIQVKGINDLQKS</sequence>
<evidence type="ECO:0000256" key="2">
    <source>
        <dbReference type="ARBA" id="ARBA00022741"/>
    </source>
</evidence>
<dbReference type="Pfam" id="PF00117">
    <property type="entry name" value="GATase"/>
    <property type="match status" value="1"/>
</dbReference>
<evidence type="ECO:0000256" key="7">
    <source>
        <dbReference type="PROSITE-ProRule" id="PRU00886"/>
    </source>
</evidence>
<dbReference type="SUPFAM" id="SSF52317">
    <property type="entry name" value="Class I glutamine amidotransferase-like"/>
    <property type="match status" value="1"/>
</dbReference>
<dbReference type="AlphaFoldDB" id="A0A8B7V2V8"/>
<evidence type="ECO:0000256" key="5">
    <source>
        <dbReference type="ARBA" id="ARBA00022840"/>
    </source>
</evidence>
<dbReference type="InterPro" id="IPR029062">
    <property type="entry name" value="Class_I_gatase-like"/>
</dbReference>
<dbReference type="SUPFAM" id="SSF52402">
    <property type="entry name" value="Adenine nucleotide alpha hydrolases-like"/>
    <property type="match status" value="1"/>
</dbReference>
<keyword evidence="4 7" id="KW-0658">Purine biosynthesis</keyword>
<dbReference type="Pfam" id="PF02540">
    <property type="entry name" value="NAD_synthase"/>
    <property type="match status" value="1"/>
</dbReference>
<keyword evidence="3 7" id="KW-0332">GMP biosynthesis</keyword>
<dbReference type="Gene3D" id="3.40.50.880">
    <property type="match status" value="1"/>
</dbReference>